<dbReference type="PANTHER" id="PTHR36973:SF4">
    <property type="entry name" value="NODULATION PROTEIN"/>
    <property type="match status" value="1"/>
</dbReference>
<dbReference type="AlphaFoldDB" id="A0A1P8WN43"/>
<gene>
    <name evidence="2" type="ORF">Fuma_05119</name>
</gene>
<evidence type="ECO:0000313" key="3">
    <source>
        <dbReference type="Proteomes" id="UP000187735"/>
    </source>
</evidence>
<dbReference type="EMBL" id="CP017641">
    <property type="protein sequence ID" value="APZ95461.1"/>
    <property type="molecule type" value="Genomic_DNA"/>
</dbReference>
<keyword evidence="3" id="KW-1185">Reference proteome</keyword>
<keyword evidence="2" id="KW-0489">Methyltransferase</keyword>
<name>A0A1P8WN43_9PLAN</name>
<protein>
    <submittedName>
        <fullName evidence="2">Methyltransferase, FkbM family</fullName>
    </submittedName>
</protein>
<accession>A0A1P8WN43</accession>
<dbReference type="GO" id="GO:0008171">
    <property type="term" value="F:O-methyltransferase activity"/>
    <property type="evidence" value="ECO:0007669"/>
    <property type="project" value="TreeGrafter"/>
</dbReference>
<dbReference type="PANTHER" id="PTHR36973">
    <property type="entry name" value="SLL1456 PROTEIN-RELATED"/>
    <property type="match status" value="1"/>
</dbReference>
<reference evidence="2 3" key="1">
    <citation type="journal article" date="2016" name="Front. Microbiol.">
        <title>Fuerstia marisgermanicae gen. nov., sp. nov., an Unusual Member of the Phylum Planctomycetes from the German Wadden Sea.</title>
        <authorList>
            <person name="Kohn T."/>
            <person name="Heuer A."/>
            <person name="Jogler M."/>
            <person name="Vollmers J."/>
            <person name="Boedeker C."/>
            <person name="Bunk B."/>
            <person name="Rast P."/>
            <person name="Borchert D."/>
            <person name="Glockner I."/>
            <person name="Freese H.M."/>
            <person name="Klenk H.P."/>
            <person name="Overmann J."/>
            <person name="Kaster A.K."/>
            <person name="Rohde M."/>
            <person name="Wiegand S."/>
            <person name="Jogler C."/>
        </authorList>
    </citation>
    <scope>NUCLEOTIDE SEQUENCE [LARGE SCALE GENOMIC DNA]</scope>
    <source>
        <strain evidence="2 3">NH11</strain>
    </source>
</reference>
<dbReference type="Pfam" id="PF05050">
    <property type="entry name" value="Methyltransf_21"/>
    <property type="match status" value="1"/>
</dbReference>
<organism evidence="2 3">
    <name type="scientific">Fuerstiella marisgermanici</name>
    <dbReference type="NCBI Taxonomy" id="1891926"/>
    <lineage>
        <taxon>Bacteria</taxon>
        <taxon>Pseudomonadati</taxon>
        <taxon>Planctomycetota</taxon>
        <taxon>Planctomycetia</taxon>
        <taxon>Planctomycetales</taxon>
        <taxon>Planctomycetaceae</taxon>
        <taxon>Fuerstiella</taxon>
    </lineage>
</organism>
<dbReference type="Gene3D" id="3.40.50.150">
    <property type="entry name" value="Vaccinia Virus protein VP39"/>
    <property type="match status" value="1"/>
</dbReference>
<evidence type="ECO:0000259" key="1">
    <source>
        <dbReference type="Pfam" id="PF05050"/>
    </source>
</evidence>
<proteinExistence type="predicted"/>
<dbReference type="SUPFAM" id="SSF53335">
    <property type="entry name" value="S-adenosyl-L-methionine-dependent methyltransferases"/>
    <property type="match status" value="1"/>
</dbReference>
<feature type="domain" description="Methyltransferase FkbM" evidence="1">
    <location>
        <begin position="96"/>
        <end position="240"/>
    </location>
</feature>
<dbReference type="GO" id="GO:0032259">
    <property type="term" value="P:methylation"/>
    <property type="evidence" value="ECO:0007669"/>
    <property type="project" value="UniProtKB-KW"/>
</dbReference>
<dbReference type="STRING" id="1891926.Fuma_05119"/>
<dbReference type="NCBIfam" id="TIGR01444">
    <property type="entry name" value="fkbM_fam"/>
    <property type="match status" value="1"/>
</dbReference>
<sequence length="265" mass="29186">MKTAAWPRVKRVVAAILCSNAMGKLVSWIYRDRIPWHGIVVNVADPAVLPRNKAALRFGFYESAERRFVKRYLLPDVDVVELGSSIGAMSSQIAQRLQAGARMICVEANPRTQTTLTKNLDQNAAGLQVELIHAAIAYDGVDVEIGLSENNLSSFRERDASDVQRVMVPAVTLSNLLRQSGMETYQLVADIEGAEAEILMKDGDALKNCSRVIIELHDTSVTGVSYCVAELVSMFEALGFTILDEYGPVAVFENRRFTSFRALSA</sequence>
<dbReference type="InterPro" id="IPR053188">
    <property type="entry name" value="FkbM_Methyltransferase"/>
</dbReference>
<dbReference type="KEGG" id="fmr:Fuma_05119"/>
<keyword evidence="2" id="KW-0808">Transferase</keyword>
<evidence type="ECO:0000313" key="2">
    <source>
        <dbReference type="EMBL" id="APZ95461.1"/>
    </source>
</evidence>
<dbReference type="OrthoDB" id="276857at2"/>
<dbReference type="InterPro" id="IPR029063">
    <property type="entry name" value="SAM-dependent_MTases_sf"/>
</dbReference>
<dbReference type="Proteomes" id="UP000187735">
    <property type="component" value="Chromosome"/>
</dbReference>
<dbReference type="InterPro" id="IPR006342">
    <property type="entry name" value="FkbM_mtfrase"/>
</dbReference>
<dbReference type="RefSeq" id="WP_077026616.1">
    <property type="nucleotide sequence ID" value="NZ_CP017641.1"/>
</dbReference>